<evidence type="ECO:0000256" key="1">
    <source>
        <dbReference type="ARBA" id="ARBA00000901"/>
    </source>
</evidence>
<dbReference type="InterPro" id="IPR044524">
    <property type="entry name" value="Isoase_HisA-like"/>
</dbReference>
<evidence type="ECO:0000256" key="5">
    <source>
        <dbReference type="ARBA" id="ARBA00012550"/>
    </source>
</evidence>
<dbReference type="InterPro" id="IPR011060">
    <property type="entry name" value="RibuloseP-bd_barrel"/>
</dbReference>
<dbReference type="EC" id="5.3.1.16" evidence="5 11"/>
<dbReference type="GO" id="GO:0000162">
    <property type="term" value="P:L-tryptophan biosynthetic process"/>
    <property type="evidence" value="ECO:0007669"/>
    <property type="project" value="TreeGrafter"/>
</dbReference>
<keyword evidence="15" id="KW-1185">Reference proteome</keyword>
<dbReference type="Gene3D" id="3.20.20.70">
    <property type="entry name" value="Aldolase class I"/>
    <property type="match status" value="1"/>
</dbReference>
<dbReference type="GO" id="GO:0005737">
    <property type="term" value="C:cytoplasm"/>
    <property type="evidence" value="ECO:0007669"/>
    <property type="project" value="UniProtKB-SubCell"/>
</dbReference>
<feature type="active site" description="Proton donor" evidence="11">
    <location>
        <position position="133"/>
    </location>
</feature>
<evidence type="ECO:0000313" key="15">
    <source>
        <dbReference type="Proteomes" id="UP000185744"/>
    </source>
</evidence>
<dbReference type="AlphaFoldDB" id="A0A1Q6DXV3"/>
<comment type="caution">
    <text evidence="14">The sequence shown here is derived from an EMBL/GenBank/DDBJ whole genome shotgun (WGS) entry which is preliminary data.</text>
</comment>
<evidence type="ECO:0000256" key="6">
    <source>
        <dbReference type="ARBA" id="ARBA00018464"/>
    </source>
</evidence>
<evidence type="ECO:0000313" key="14">
    <source>
        <dbReference type="EMBL" id="OKY79171.1"/>
    </source>
</evidence>
<gene>
    <name evidence="11" type="primary">hisA</name>
    <name evidence="14" type="ORF">BTN85_1678</name>
</gene>
<dbReference type="NCBIfam" id="TIGR00007">
    <property type="entry name" value="1-(5-phosphoribosyl)-5-[(5-phosphoribosylamino)methylideneamino]imidazole-4-carboxamide isomerase"/>
    <property type="match status" value="1"/>
</dbReference>
<accession>A0A1Q6DXV3</accession>
<dbReference type="PANTHER" id="PTHR43090">
    <property type="entry name" value="1-(5-PHOSPHORIBOSYL)-5-[(5-PHOSPHORIBOSYLAMINO)METHYLIDENEAMINO] IMIDAZOLE-4-CARBOXAMIDE ISOMERASE"/>
    <property type="match status" value="1"/>
</dbReference>
<dbReference type="InterPro" id="IPR006062">
    <property type="entry name" value="His_biosynth"/>
</dbReference>
<name>A0A1Q6DXV3_METT1</name>
<protein>
    <recommendedName>
        <fullName evidence="6 11">1-(5-phosphoribosyl)-5-[(5-phosphoribosylamino)methylideneamino] imidazole-4-carboxamide isomerase</fullName>
        <ecNumber evidence="5 11">5.3.1.16</ecNumber>
    </recommendedName>
    <alternativeName>
        <fullName evidence="11">Phosphoribosylformimino-5-aminoimidazole carboxamide ribotide isomerase</fullName>
    </alternativeName>
</protein>
<evidence type="ECO:0000256" key="9">
    <source>
        <dbReference type="ARBA" id="ARBA00023102"/>
    </source>
</evidence>
<organism evidence="14 15">
    <name type="scientific">Methanohalarchaeum thermophilum</name>
    <dbReference type="NCBI Taxonomy" id="1903181"/>
    <lineage>
        <taxon>Archaea</taxon>
        <taxon>Methanobacteriati</taxon>
        <taxon>Methanobacteriota</taxon>
        <taxon>Methanonatronarchaeia</taxon>
        <taxon>Methanonatronarchaeales</taxon>
        <taxon>Methanonatronarchaeaceae</taxon>
        <taxon>Candidatus Methanohalarchaeum</taxon>
    </lineage>
</organism>
<reference evidence="14" key="1">
    <citation type="submission" date="2016-12" db="EMBL/GenBank/DDBJ databases">
        <title>Discovery of methanogenic haloarchaea.</title>
        <authorList>
            <person name="Sorokin D.Y."/>
            <person name="Makarova K.S."/>
            <person name="Abbas B."/>
            <person name="Ferrer M."/>
            <person name="Golyshin P.N."/>
        </authorList>
    </citation>
    <scope>NUCLEOTIDE SEQUENCE [LARGE SCALE GENOMIC DNA]</scope>
    <source>
        <strain evidence="14">HMET1</strain>
    </source>
</reference>
<comment type="similarity">
    <text evidence="4 11 12">Belongs to the HisA/HisF family.</text>
</comment>
<evidence type="ECO:0000256" key="3">
    <source>
        <dbReference type="ARBA" id="ARBA00005133"/>
    </source>
</evidence>
<feature type="active site" description="Proton acceptor" evidence="11">
    <location>
        <position position="10"/>
    </location>
</feature>
<dbReference type="Pfam" id="PF00977">
    <property type="entry name" value="His_biosynth"/>
    <property type="match status" value="1"/>
</dbReference>
<comment type="catalytic activity">
    <reaction evidence="1 11 13">
        <text>1-(5-phospho-beta-D-ribosyl)-5-[(5-phospho-beta-D-ribosylamino)methylideneamino]imidazole-4-carboxamide = 5-[(5-phospho-1-deoxy-D-ribulos-1-ylimino)methylamino]-1-(5-phospho-beta-D-ribosyl)imidazole-4-carboxamide</text>
        <dbReference type="Rhea" id="RHEA:15469"/>
        <dbReference type="ChEBI" id="CHEBI:58435"/>
        <dbReference type="ChEBI" id="CHEBI:58525"/>
        <dbReference type="EC" id="5.3.1.16"/>
    </reaction>
</comment>
<dbReference type="NCBIfam" id="NF010112">
    <property type="entry name" value="PRK13585.1"/>
    <property type="match status" value="1"/>
</dbReference>
<dbReference type="UniPathway" id="UPA00031">
    <property type="reaction ID" value="UER00009"/>
</dbReference>
<keyword evidence="8 11" id="KW-0028">Amino-acid biosynthesis</keyword>
<dbReference type="GO" id="GO:0000105">
    <property type="term" value="P:L-histidine biosynthetic process"/>
    <property type="evidence" value="ECO:0007669"/>
    <property type="project" value="UniProtKB-UniRule"/>
</dbReference>
<dbReference type="PANTHER" id="PTHR43090:SF2">
    <property type="entry name" value="1-(5-PHOSPHORIBOSYL)-5-[(5-PHOSPHORIBOSYLAMINO)METHYLIDENEAMINO] IMIDAZOLE-4-CARBOXAMIDE ISOMERASE"/>
    <property type="match status" value="1"/>
</dbReference>
<dbReference type="CDD" id="cd04732">
    <property type="entry name" value="HisA"/>
    <property type="match status" value="1"/>
</dbReference>
<dbReference type="SUPFAM" id="SSF51366">
    <property type="entry name" value="Ribulose-phoshate binding barrel"/>
    <property type="match status" value="1"/>
</dbReference>
<sequence>MSFEITPAIDIKEGKCVQLVEGRPGTGSEYGDPVEMASEWVERGANRLHIIDLDGAIKGDQSNLNLIKKIINSVDKPIQVGGGIRNPQKVRELGELDVDRLIIGSAAFNNPDFIEEAKKELKETKTSLFICLDSRDNEVMIEGWKESAGVSVTRAVDFFQEKEVDGFLLTDIAKEGKLEGIDIEWIRSVSKKVDKKLIVSGGISSLSDLISLRDAGIEEVVVGTALYEGKINLKEAKNALGD</sequence>
<evidence type="ECO:0000256" key="11">
    <source>
        <dbReference type="HAMAP-Rule" id="MF_01014"/>
    </source>
</evidence>
<evidence type="ECO:0000256" key="2">
    <source>
        <dbReference type="ARBA" id="ARBA00004496"/>
    </source>
</evidence>
<keyword evidence="9 11" id="KW-0368">Histidine biosynthesis</keyword>
<evidence type="ECO:0000256" key="10">
    <source>
        <dbReference type="ARBA" id="ARBA00023235"/>
    </source>
</evidence>
<dbReference type="STRING" id="1903181.BTN85_1678"/>
<dbReference type="InterPro" id="IPR023016">
    <property type="entry name" value="HisA/PriA"/>
</dbReference>
<proteinExistence type="inferred from homology"/>
<dbReference type="FunFam" id="3.20.20.70:FF:000009">
    <property type="entry name" value="1-(5-phosphoribosyl)-5-[(5-phosphoribosylamino)methylideneamino] imidazole-4-carboxamide isomerase"/>
    <property type="match status" value="1"/>
</dbReference>
<evidence type="ECO:0000256" key="8">
    <source>
        <dbReference type="ARBA" id="ARBA00022605"/>
    </source>
</evidence>
<dbReference type="EMBL" id="MSDW01000001">
    <property type="protein sequence ID" value="OKY79171.1"/>
    <property type="molecule type" value="Genomic_DNA"/>
</dbReference>
<dbReference type="InterPro" id="IPR013785">
    <property type="entry name" value="Aldolase_TIM"/>
</dbReference>
<dbReference type="FunCoup" id="A0A1Q6DXV3">
    <property type="interactions" value="113"/>
</dbReference>
<comment type="subcellular location">
    <subcellularLocation>
        <location evidence="2 11 13">Cytoplasm</location>
    </subcellularLocation>
</comment>
<comment type="pathway">
    <text evidence="3 11 13">Amino-acid biosynthesis; L-histidine biosynthesis; L-histidine from 5-phospho-alpha-D-ribose 1-diphosphate: step 4/9.</text>
</comment>
<dbReference type="HAMAP" id="MF_01014">
    <property type="entry name" value="HisA"/>
    <property type="match status" value="1"/>
</dbReference>
<evidence type="ECO:0000256" key="7">
    <source>
        <dbReference type="ARBA" id="ARBA00022490"/>
    </source>
</evidence>
<keyword evidence="10 11" id="KW-0413">Isomerase</keyword>
<evidence type="ECO:0000256" key="12">
    <source>
        <dbReference type="RuleBase" id="RU003657"/>
    </source>
</evidence>
<keyword evidence="7 11" id="KW-0963">Cytoplasm</keyword>
<dbReference type="GO" id="GO:0003949">
    <property type="term" value="F:1-(5-phosphoribosyl)-5-[(5-phosphoribosylamino)methylideneamino]imidazole-4-carboxamide isomerase activity"/>
    <property type="evidence" value="ECO:0007669"/>
    <property type="project" value="UniProtKB-UniRule"/>
</dbReference>
<evidence type="ECO:0000256" key="13">
    <source>
        <dbReference type="RuleBase" id="RU003658"/>
    </source>
</evidence>
<evidence type="ECO:0000256" key="4">
    <source>
        <dbReference type="ARBA" id="ARBA00009667"/>
    </source>
</evidence>
<dbReference type="Proteomes" id="UP000185744">
    <property type="component" value="Unassembled WGS sequence"/>
</dbReference>
<dbReference type="InParanoid" id="A0A1Q6DXV3"/>
<dbReference type="InterPro" id="IPR006063">
    <property type="entry name" value="HisA_bact_arch"/>
</dbReference>